<dbReference type="SUPFAM" id="SSF58104">
    <property type="entry name" value="Methyl-accepting chemotaxis protein (MCP) signaling domain"/>
    <property type="match status" value="1"/>
</dbReference>
<feature type="transmembrane region" description="Helical" evidence="9">
    <location>
        <begin position="201"/>
        <end position="220"/>
    </location>
</feature>
<dbReference type="EMBL" id="JAUSUA010000004">
    <property type="protein sequence ID" value="MDQ0207985.1"/>
    <property type="molecule type" value="Genomic_DNA"/>
</dbReference>
<keyword evidence="6 8" id="KW-0807">Transducer</keyword>
<dbReference type="Proteomes" id="UP001225034">
    <property type="component" value="Unassembled WGS sequence"/>
</dbReference>
<dbReference type="CDD" id="cd06225">
    <property type="entry name" value="HAMP"/>
    <property type="match status" value="1"/>
</dbReference>
<protein>
    <submittedName>
        <fullName evidence="12">Methyl-accepting chemotaxis protein</fullName>
    </submittedName>
</protein>
<evidence type="ECO:0000256" key="8">
    <source>
        <dbReference type="PROSITE-ProRule" id="PRU00284"/>
    </source>
</evidence>
<feature type="transmembrane region" description="Helical" evidence="9">
    <location>
        <begin position="15"/>
        <end position="38"/>
    </location>
</feature>
<evidence type="ECO:0000256" key="5">
    <source>
        <dbReference type="ARBA" id="ARBA00023136"/>
    </source>
</evidence>
<dbReference type="RefSeq" id="WP_306983701.1">
    <property type="nucleotide sequence ID" value="NZ_JAUSUA010000004.1"/>
</dbReference>
<evidence type="ECO:0000256" key="7">
    <source>
        <dbReference type="ARBA" id="ARBA00029447"/>
    </source>
</evidence>
<keyword evidence="13" id="KW-1185">Reference proteome</keyword>
<keyword evidence="4 9" id="KW-1133">Transmembrane helix</keyword>
<name>A0ABT9YJF1_9BACI</name>
<dbReference type="SMART" id="SM01049">
    <property type="entry name" value="Cache_2"/>
    <property type="match status" value="1"/>
</dbReference>
<keyword evidence="2" id="KW-1003">Cell membrane</keyword>
<evidence type="ECO:0000256" key="9">
    <source>
        <dbReference type="SAM" id="Phobius"/>
    </source>
</evidence>
<dbReference type="InterPro" id="IPR033480">
    <property type="entry name" value="sCache_2"/>
</dbReference>
<evidence type="ECO:0000256" key="2">
    <source>
        <dbReference type="ARBA" id="ARBA00022475"/>
    </source>
</evidence>
<dbReference type="Pfam" id="PF00015">
    <property type="entry name" value="MCPsignal"/>
    <property type="match status" value="1"/>
</dbReference>
<dbReference type="Pfam" id="PF17200">
    <property type="entry name" value="sCache_2"/>
    <property type="match status" value="1"/>
</dbReference>
<evidence type="ECO:0000313" key="12">
    <source>
        <dbReference type="EMBL" id="MDQ0207985.1"/>
    </source>
</evidence>
<dbReference type="Pfam" id="PF00672">
    <property type="entry name" value="HAMP"/>
    <property type="match status" value="1"/>
</dbReference>
<evidence type="ECO:0000256" key="6">
    <source>
        <dbReference type="ARBA" id="ARBA00023224"/>
    </source>
</evidence>
<comment type="caution">
    <text evidence="12">The sequence shown here is derived from an EMBL/GenBank/DDBJ whole genome shotgun (WGS) entry which is preliminary data.</text>
</comment>
<evidence type="ECO:0000256" key="4">
    <source>
        <dbReference type="ARBA" id="ARBA00022989"/>
    </source>
</evidence>
<dbReference type="PANTHER" id="PTHR32089:SF112">
    <property type="entry name" value="LYSOZYME-LIKE PROTEIN-RELATED"/>
    <property type="match status" value="1"/>
</dbReference>
<comment type="subcellular location">
    <subcellularLocation>
        <location evidence="1">Cell membrane</location>
        <topology evidence="1">Multi-pass membrane protein</topology>
    </subcellularLocation>
</comment>
<dbReference type="Gene3D" id="1.10.287.950">
    <property type="entry name" value="Methyl-accepting chemotaxis protein"/>
    <property type="match status" value="1"/>
</dbReference>
<keyword evidence="5 9" id="KW-0472">Membrane</keyword>
<dbReference type="Gene3D" id="3.30.450.20">
    <property type="entry name" value="PAS domain"/>
    <property type="match status" value="1"/>
</dbReference>
<accession>A0ABT9YJF1</accession>
<evidence type="ECO:0000259" key="11">
    <source>
        <dbReference type="PROSITE" id="PS50885"/>
    </source>
</evidence>
<organism evidence="12 13">
    <name type="scientific">Alkalicoccobacillus murimartini</name>
    <dbReference type="NCBI Taxonomy" id="171685"/>
    <lineage>
        <taxon>Bacteria</taxon>
        <taxon>Bacillati</taxon>
        <taxon>Bacillota</taxon>
        <taxon>Bacilli</taxon>
        <taxon>Bacillales</taxon>
        <taxon>Bacillaceae</taxon>
        <taxon>Alkalicoccobacillus</taxon>
    </lineage>
</organism>
<reference evidence="12 13" key="1">
    <citation type="submission" date="2023-07" db="EMBL/GenBank/DDBJ databases">
        <title>Genomic Encyclopedia of Type Strains, Phase IV (KMG-IV): sequencing the most valuable type-strain genomes for metagenomic binning, comparative biology and taxonomic classification.</title>
        <authorList>
            <person name="Goeker M."/>
        </authorList>
    </citation>
    <scope>NUCLEOTIDE SEQUENCE [LARGE SCALE GENOMIC DNA]</scope>
    <source>
        <strain evidence="12 13">DSM 19154</strain>
    </source>
</reference>
<evidence type="ECO:0000256" key="3">
    <source>
        <dbReference type="ARBA" id="ARBA00022692"/>
    </source>
</evidence>
<dbReference type="PANTHER" id="PTHR32089">
    <property type="entry name" value="METHYL-ACCEPTING CHEMOTAXIS PROTEIN MCPB"/>
    <property type="match status" value="1"/>
</dbReference>
<dbReference type="InterPro" id="IPR004089">
    <property type="entry name" value="MCPsignal_dom"/>
</dbReference>
<dbReference type="SMART" id="SM00304">
    <property type="entry name" value="HAMP"/>
    <property type="match status" value="1"/>
</dbReference>
<feature type="domain" description="Methyl-accepting transducer" evidence="10">
    <location>
        <begin position="293"/>
        <end position="543"/>
    </location>
</feature>
<dbReference type="SMART" id="SM00283">
    <property type="entry name" value="MA"/>
    <property type="match status" value="1"/>
</dbReference>
<dbReference type="PROSITE" id="PS50885">
    <property type="entry name" value="HAMP"/>
    <property type="match status" value="1"/>
</dbReference>
<keyword evidence="3 9" id="KW-0812">Transmembrane</keyword>
<evidence type="ECO:0000313" key="13">
    <source>
        <dbReference type="Proteomes" id="UP001225034"/>
    </source>
</evidence>
<proteinExistence type="inferred from homology"/>
<evidence type="ECO:0000259" key="10">
    <source>
        <dbReference type="PROSITE" id="PS50111"/>
    </source>
</evidence>
<feature type="domain" description="HAMP" evidence="11">
    <location>
        <begin position="222"/>
        <end position="274"/>
    </location>
</feature>
<evidence type="ECO:0000256" key="1">
    <source>
        <dbReference type="ARBA" id="ARBA00004651"/>
    </source>
</evidence>
<dbReference type="PROSITE" id="PS50111">
    <property type="entry name" value="CHEMOTAXIS_TRANSDUC_2"/>
    <property type="match status" value="1"/>
</dbReference>
<gene>
    <name evidence="12" type="ORF">J2S05_002794</name>
</gene>
<sequence>MKNKKWVLNRISTKLILLIMTAVIVTGVVIGGATYLLAKEQLTDSGKLDMRNTVDASLSVLESLQVDVESGLLTLEEAQERARVLISGPKIDSGYDITQSNFSYKNDGYMVAYLEDYNVQLHPTSTIDEIPEDTTVQAMLVGSALHDQAEDRYTEYQRNQDNGEVISKIGYMTYFEPWGWHIGMTATESEFYDEIQTLRNIVLGLTVVMILIAFLSVHILSRKKIKSLVLIASSSNQIAAGHLTQTELPEGDDEIGQLGTAFNDMSKQLRTLVNSLQQKGNQLLDQATDLSAISEETSASSEEIVRAVNEISAGTQDQATHLEHTNNQIIELNTSVQSMNEQKETMNTLTSHSSKAVKKGKEIVQALESSNANSLQASDKISIGITNLFLKIQDISRITDVINGIAEETNLLALNASIEAARAGEQGRGFAVVASEVRKLAEQSNARTIEIREMIHGIEQETEKTVILMGETSTNSEQLSQAVKQTATEFTNIELAIDDTSTSITLLEKELNLVTSYTNTIAEAIEHASSVSEESAASIEEITASLDEQGRAISNVAKTAEGLTDVNHQLSEELSFYK</sequence>
<dbReference type="InterPro" id="IPR003660">
    <property type="entry name" value="HAMP_dom"/>
</dbReference>
<comment type="similarity">
    <text evidence="7">Belongs to the methyl-accepting chemotaxis (MCP) protein family.</text>
</comment>
<dbReference type="Gene3D" id="6.10.340.10">
    <property type="match status" value="1"/>
</dbReference>